<keyword evidence="1" id="KW-0732">Signal</keyword>
<dbReference type="KEGG" id="scac:106093446"/>
<feature type="domain" description="DUF753" evidence="2">
    <location>
        <begin position="38"/>
        <end position="106"/>
    </location>
</feature>
<feature type="domain" description="DUF753" evidence="2">
    <location>
        <begin position="116"/>
        <end position="184"/>
    </location>
</feature>
<accession>A0A1I8QD69</accession>
<protein>
    <recommendedName>
        <fullName evidence="2">DUF753 domain-containing protein</fullName>
    </recommendedName>
</protein>
<feature type="domain" description="DUF753" evidence="2">
    <location>
        <begin position="360"/>
        <end position="433"/>
    </location>
</feature>
<evidence type="ECO:0000313" key="4">
    <source>
        <dbReference type="Proteomes" id="UP000095300"/>
    </source>
</evidence>
<evidence type="ECO:0000313" key="3">
    <source>
        <dbReference type="EnsemblMetazoa" id="SCAU016053-PA"/>
    </source>
</evidence>
<dbReference type="AlphaFoldDB" id="A0A1I8QD69"/>
<reference evidence="3" key="1">
    <citation type="submission" date="2020-05" db="UniProtKB">
        <authorList>
            <consortium name="EnsemblMetazoa"/>
        </authorList>
    </citation>
    <scope>IDENTIFICATION</scope>
    <source>
        <strain evidence="3">USDA</strain>
    </source>
</reference>
<sequence length="492" mass="54986">MKQSSSNNRKLNINSLYIRLLLLAILASFSWTRVEGLECYACDSTEDPECATKPGQQISVEECSSGNDECVQVVVSGITRRGCLSRLFPSRYCPEPCERCKKNLCNRDVFPHNRLRCYQCLGADCVNVANKPQLIMACPFYHENDRCFMKVLHASNVHRGCEHSVTDANDCPNTCIKCNRDGCNKEPGILERNCLECSHTAASPNPECWRGQDLNENSLCVSRTSTHCQNKNLYGEESQCFTYINEQTGVVNRGCSSKKPFYPTGNLTECYGENCNNGCLTISCNICNSANDANCIQGKNLRASKCSEGTNACYSCESGKHVRRGCANDEFYSTRQNDEACYFCHDSTSTTGCNRFPIRTCYSCSSLDDEDCDLMTYADTANQRNCSSHEDLCVSTVASKLQLTYVLRGCASHLEECTKNDPLCVQCNGSLCNDVPIDLRHLNENYWSNDLKKILPTFADERYEIDAKAGTKGLYWNGLLILIILLTTKVLK</sequence>
<evidence type="ECO:0000256" key="1">
    <source>
        <dbReference type="SAM" id="SignalP"/>
    </source>
</evidence>
<dbReference type="OrthoDB" id="7901576at2759"/>
<dbReference type="Pfam" id="PF05444">
    <property type="entry name" value="DUF753"/>
    <property type="match status" value="3"/>
</dbReference>
<proteinExistence type="predicted"/>
<feature type="chain" id="PRO_5009328144" description="DUF753 domain-containing protein" evidence="1">
    <location>
        <begin position="37"/>
        <end position="492"/>
    </location>
</feature>
<evidence type="ECO:0000259" key="2">
    <source>
        <dbReference type="Pfam" id="PF05444"/>
    </source>
</evidence>
<gene>
    <name evidence="3" type="primary">106093446</name>
</gene>
<name>A0A1I8QD69_STOCA</name>
<dbReference type="EnsemblMetazoa" id="SCAU016053-RA">
    <property type="protein sequence ID" value="SCAU016053-PA"/>
    <property type="gene ID" value="SCAU016053"/>
</dbReference>
<dbReference type="Proteomes" id="UP000095300">
    <property type="component" value="Unassembled WGS sequence"/>
</dbReference>
<dbReference type="InterPro" id="IPR008472">
    <property type="entry name" value="DUF753"/>
</dbReference>
<dbReference type="VEuPathDB" id="VectorBase:SCAU016053"/>
<dbReference type="PANTHER" id="PTHR21721">
    <property type="entry name" value="GH09876P-RELATED"/>
    <property type="match status" value="1"/>
</dbReference>
<organism evidence="3 4">
    <name type="scientific">Stomoxys calcitrans</name>
    <name type="common">Stable fly</name>
    <name type="synonym">Conops calcitrans</name>
    <dbReference type="NCBI Taxonomy" id="35570"/>
    <lineage>
        <taxon>Eukaryota</taxon>
        <taxon>Metazoa</taxon>
        <taxon>Ecdysozoa</taxon>
        <taxon>Arthropoda</taxon>
        <taxon>Hexapoda</taxon>
        <taxon>Insecta</taxon>
        <taxon>Pterygota</taxon>
        <taxon>Neoptera</taxon>
        <taxon>Endopterygota</taxon>
        <taxon>Diptera</taxon>
        <taxon>Brachycera</taxon>
        <taxon>Muscomorpha</taxon>
        <taxon>Muscoidea</taxon>
        <taxon>Muscidae</taxon>
        <taxon>Stomoxys</taxon>
    </lineage>
</organism>
<feature type="signal peptide" evidence="1">
    <location>
        <begin position="1"/>
        <end position="36"/>
    </location>
</feature>
<keyword evidence="4" id="KW-1185">Reference proteome</keyword>
<dbReference type="PANTHER" id="PTHR21721:SF27">
    <property type="entry name" value="GH09876P"/>
    <property type="match status" value="1"/>
</dbReference>